<sequence length="494" mass="53567">MKRFFFTGLGLGIFWAITLGATDLCAQIGTAKWVFPTGDAVATSPTIDVNGTIYFGSHDNKIYAVNPDGTEKWSFTTGGDVRSSPAIGSDGTIYAGSDDYKLYAINPDGTQKWVFATGGWVVSSPAIASDGTIYVGSHDNHLYAINTNGSQKWSFQAQDWIVSSPAIGCDGTIYVGSEDNNLYAVDPDNGTQLWVFPTGHDVSSSPAIGSDGTIYVESFDGYLYAINPEGAQKWRILVGDGGHSCPTIAPDGTILVGSYVDGKLYAIDPAGVLKWSFMLGAQVASAAIGSDGVIYIGSKAGKFFALDSEGYEIWSFPSGEVYMTSCTISKNGMLYVGSHTNDCLYALYSSSNGMAESAWPVFHHDIKHTGRYTPNMTLSFSPEILWPPNKKMVQVSPTISYSNYCNSEPIFELISIGITEGDITCIYDPNFEYSEGDCYTYDDFTIDEYGIIYLRAERLGRKDARIYTITYSASDAYGNYATASSTVKVPHDMR</sequence>
<organism evidence="3">
    <name type="scientific">Uncultured Desulfatiglans sp</name>
    <dbReference type="NCBI Taxonomy" id="1748965"/>
    <lineage>
        <taxon>Bacteria</taxon>
        <taxon>Pseudomonadati</taxon>
        <taxon>Thermodesulfobacteriota</taxon>
        <taxon>Desulfobacteria</taxon>
        <taxon>Desulfatiglandales</taxon>
        <taxon>Desulfatiglandaceae</taxon>
        <taxon>Desulfatiglans</taxon>
        <taxon>environmental samples</taxon>
    </lineage>
</organism>
<dbReference type="GO" id="GO:0043041">
    <property type="term" value="P:amino acid activation for nonribosomal peptide biosynthetic process"/>
    <property type="evidence" value="ECO:0007669"/>
    <property type="project" value="TreeGrafter"/>
</dbReference>
<dbReference type="Gene3D" id="2.40.128.630">
    <property type="match status" value="1"/>
</dbReference>
<proteinExistence type="predicted"/>
<dbReference type="InterPro" id="IPR002372">
    <property type="entry name" value="PQQ_rpt_dom"/>
</dbReference>
<reference evidence="3" key="1">
    <citation type="submission" date="2018-07" db="EMBL/GenBank/DDBJ databases">
        <authorList>
            <consortium name="Genoscope - CEA"/>
            <person name="William W."/>
        </authorList>
    </citation>
    <scope>NUCLEOTIDE SEQUENCE</scope>
    <source>
        <strain evidence="3">IK1</strain>
    </source>
</reference>
<dbReference type="EMBL" id="UPXX01000015">
    <property type="protein sequence ID" value="VBB42852.1"/>
    <property type="molecule type" value="Genomic_DNA"/>
</dbReference>
<dbReference type="PANTHER" id="PTHR44394">
    <property type="entry name" value="BETA-ALANINE-ACTIVATING ENZYME"/>
    <property type="match status" value="1"/>
</dbReference>
<evidence type="ECO:0000259" key="2">
    <source>
        <dbReference type="Pfam" id="PF13360"/>
    </source>
</evidence>
<dbReference type="Gene3D" id="2.130.10.10">
    <property type="entry name" value="YVTN repeat-like/Quinoprotein amine dehydrogenase"/>
    <property type="match status" value="2"/>
</dbReference>
<dbReference type="Pfam" id="PF13360">
    <property type="entry name" value="PQQ_2"/>
    <property type="match status" value="1"/>
</dbReference>
<feature type="signal peptide" evidence="1">
    <location>
        <begin position="1"/>
        <end position="21"/>
    </location>
</feature>
<dbReference type="InterPro" id="IPR052091">
    <property type="entry name" value="Beta-ala_Activ/Resist"/>
</dbReference>
<dbReference type="InterPro" id="IPR018391">
    <property type="entry name" value="PQQ_b-propeller_rpt"/>
</dbReference>
<feature type="domain" description="Pyrrolo-quinoline quinone repeat" evidence="2">
    <location>
        <begin position="59"/>
        <end position="197"/>
    </location>
</feature>
<evidence type="ECO:0000313" key="3">
    <source>
        <dbReference type="EMBL" id="VBB42852.1"/>
    </source>
</evidence>
<feature type="chain" id="PRO_5025056493" evidence="1">
    <location>
        <begin position="22"/>
        <end position="494"/>
    </location>
</feature>
<dbReference type="InterPro" id="IPR015943">
    <property type="entry name" value="WD40/YVTN_repeat-like_dom_sf"/>
</dbReference>
<dbReference type="PANTHER" id="PTHR44394:SF1">
    <property type="entry name" value="BETA-ALANINE-ACTIVATING ENZYME"/>
    <property type="match status" value="1"/>
</dbReference>
<name>A0A653A5A9_UNCDX</name>
<evidence type="ECO:0000256" key="1">
    <source>
        <dbReference type="SAM" id="SignalP"/>
    </source>
</evidence>
<accession>A0A653A5A9</accession>
<dbReference type="SMART" id="SM00564">
    <property type="entry name" value="PQQ"/>
    <property type="match status" value="7"/>
</dbReference>
<keyword evidence="1" id="KW-0732">Signal</keyword>
<dbReference type="AlphaFoldDB" id="A0A653A5A9"/>
<protein>
    <submittedName>
        <fullName evidence="3">Cell surface protein (Modular protein)</fullName>
    </submittedName>
</protein>
<gene>
    <name evidence="3" type="ORF">TRIP_B220100</name>
</gene>
<dbReference type="SUPFAM" id="SSF63829">
    <property type="entry name" value="Calcium-dependent phosphotriesterase"/>
    <property type="match status" value="1"/>
</dbReference>